<dbReference type="PANTHER" id="PTHR30146">
    <property type="entry name" value="LACI-RELATED TRANSCRIPTIONAL REPRESSOR"/>
    <property type="match status" value="1"/>
</dbReference>
<keyword evidence="4" id="KW-0804">Transcription</keyword>
<keyword evidence="2" id="KW-0805">Transcription regulation</keyword>
<dbReference type="PROSITE" id="PS50932">
    <property type="entry name" value="HTH_LACI_2"/>
    <property type="match status" value="1"/>
</dbReference>
<evidence type="ECO:0000256" key="4">
    <source>
        <dbReference type="ARBA" id="ARBA00023163"/>
    </source>
</evidence>
<evidence type="ECO:0000256" key="1">
    <source>
        <dbReference type="ARBA" id="ARBA00022491"/>
    </source>
</evidence>
<dbReference type="GO" id="GO:0003677">
    <property type="term" value="F:DNA binding"/>
    <property type="evidence" value="ECO:0007669"/>
    <property type="project" value="UniProtKB-KW"/>
</dbReference>
<dbReference type="EMBL" id="CP141614">
    <property type="protein sequence ID" value="WRP15903.1"/>
    <property type="molecule type" value="Genomic_DNA"/>
</dbReference>
<organism evidence="6 7">
    <name type="scientific">Geochorda subterranea</name>
    <dbReference type="NCBI Taxonomy" id="3109564"/>
    <lineage>
        <taxon>Bacteria</taxon>
        <taxon>Bacillati</taxon>
        <taxon>Bacillota</taxon>
        <taxon>Limnochordia</taxon>
        <taxon>Limnochordales</taxon>
        <taxon>Geochordaceae</taxon>
        <taxon>Geochorda</taxon>
    </lineage>
</organism>
<protein>
    <submittedName>
        <fullName evidence="6">LacI family DNA-binding transcriptional regulator</fullName>
    </submittedName>
</protein>
<accession>A0ABZ1BTK0</accession>
<name>A0ABZ1BTK0_9FIRM</name>
<evidence type="ECO:0000256" key="2">
    <source>
        <dbReference type="ARBA" id="ARBA00023015"/>
    </source>
</evidence>
<dbReference type="SUPFAM" id="SSF53822">
    <property type="entry name" value="Periplasmic binding protein-like I"/>
    <property type="match status" value="1"/>
</dbReference>
<dbReference type="Pfam" id="PF13377">
    <property type="entry name" value="Peripla_BP_3"/>
    <property type="match status" value="1"/>
</dbReference>
<evidence type="ECO:0000259" key="5">
    <source>
        <dbReference type="PROSITE" id="PS50932"/>
    </source>
</evidence>
<dbReference type="InterPro" id="IPR046335">
    <property type="entry name" value="LacI/GalR-like_sensor"/>
</dbReference>
<dbReference type="InterPro" id="IPR000843">
    <property type="entry name" value="HTH_LacI"/>
</dbReference>
<dbReference type="RefSeq" id="WP_324670313.1">
    <property type="nucleotide sequence ID" value="NZ_CP141614.1"/>
</dbReference>
<dbReference type="PANTHER" id="PTHR30146:SF148">
    <property type="entry name" value="HTH-TYPE TRANSCRIPTIONAL REPRESSOR PURR-RELATED"/>
    <property type="match status" value="1"/>
</dbReference>
<dbReference type="CDD" id="cd06267">
    <property type="entry name" value="PBP1_LacI_sugar_binding-like"/>
    <property type="match status" value="1"/>
</dbReference>
<gene>
    <name evidence="6" type="ORF">VLY81_01940</name>
</gene>
<dbReference type="Gene3D" id="3.40.50.2300">
    <property type="match status" value="2"/>
</dbReference>
<dbReference type="CDD" id="cd01392">
    <property type="entry name" value="HTH_LacI"/>
    <property type="match status" value="1"/>
</dbReference>
<feature type="domain" description="HTH lacI-type" evidence="5">
    <location>
        <begin position="3"/>
        <end position="57"/>
    </location>
</feature>
<keyword evidence="7" id="KW-1185">Reference proteome</keyword>
<keyword evidence="1" id="KW-0678">Repressor</keyword>
<sequence>MGPTIRDVAARARVSKATVSYVLNGRPGVSARTRQRVLEVMEELGYRPNTVARSLASRKTQTLGLVIPDISDMFYAHIIRGVESAANERDYILNLCTTRSDPRREREVVDSLMSGRVDGVILMTYSLDHAYLEKLRATGRPFVLLDDPDAGPSLHAVSVDNSEAGFKAAEYLISLGHRKIAFIHGSPRSRDTWYRFSGFRRALQASGVALREEYVRVGDFTRDGGFKAASELMSLPDPPTAILAANDQMAIGALEAITRSGRRVPEDVSLMGVDDIEAASMIRPPLTTIRQPTYEMGRQAVDLLVRLIGGEELEPRHILLPVTLVVRESCRSAT</sequence>
<dbReference type="PROSITE" id="PS00356">
    <property type="entry name" value="HTH_LACI_1"/>
    <property type="match status" value="1"/>
</dbReference>
<evidence type="ECO:0000313" key="6">
    <source>
        <dbReference type="EMBL" id="WRP15903.1"/>
    </source>
</evidence>
<dbReference type="InterPro" id="IPR010982">
    <property type="entry name" value="Lambda_DNA-bd_dom_sf"/>
</dbReference>
<dbReference type="SUPFAM" id="SSF47413">
    <property type="entry name" value="lambda repressor-like DNA-binding domains"/>
    <property type="match status" value="1"/>
</dbReference>
<proteinExistence type="predicted"/>
<dbReference type="SMART" id="SM00354">
    <property type="entry name" value="HTH_LACI"/>
    <property type="match status" value="1"/>
</dbReference>
<dbReference type="InterPro" id="IPR028082">
    <property type="entry name" value="Peripla_BP_I"/>
</dbReference>
<dbReference type="Proteomes" id="UP001333102">
    <property type="component" value="Chromosome"/>
</dbReference>
<dbReference type="Pfam" id="PF00356">
    <property type="entry name" value="LacI"/>
    <property type="match status" value="1"/>
</dbReference>
<reference evidence="7" key="1">
    <citation type="submission" date="2023-12" db="EMBL/GenBank/DDBJ databases">
        <title>Novel isolates from deep terrestrial aquifers shed light on the physiology and ecology of the class Limnochordia.</title>
        <authorList>
            <person name="Karnachuk O.V."/>
            <person name="Lukina A.P."/>
            <person name="Avakyan M.R."/>
            <person name="Kadnikov V."/>
            <person name="Begmatov S."/>
            <person name="Beletsky A.V."/>
            <person name="Mardanov A.V."/>
            <person name="Ravin N.V."/>
        </authorList>
    </citation>
    <scope>NUCLEOTIDE SEQUENCE [LARGE SCALE GENOMIC DNA]</scope>
    <source>
        <strain evidence="7">LN</strain>
    </source>
</reference>
<keyword evidence="3 6" id="KW-0238">DNA-binding</keyword>
<dbReference type="Gene3D" id="1.10.260.40">
    <property type="entry name" value="lambda repressor-like DNA-binding domains"/>
    <property type="match status" value="1"/>
</dbReference>
<evidence type="ECO:0000256" key="3">
    <source>
        <dbReference type="ARBA" id="ARBA00023125"/>
    </source>
</evidence>
<evidence type="ECO:0000313" key="7">
    <source>
        <dbReference type="Proteomes" id="UP001333102"/>
    </source>
</evidence>